<dbReference type="PANTHER" id="PTHR43861:SF6">
    <property type="entry name" value="METHYLTRANSFERASE TYPE 11"/>
    <property type="match status" value="1"/>
</dbReference>
<comment type="caution">
    <text evidence="1">The sequence shown here is derived from an EMBL/GenBank/DDBJ whole genome shotgun (WGS) entry which is preliminary data.</text>
</comment>
<dbReference type="GO" id="GO:0008168">
    <property type="term" value="F:methyltransferase activity"/>
    <property type="evidence" value="ECO:0007669"/>
    <property type="project" value="UniProtKB-KW"/>
</dbReference>
<dbReference type="Pfam" id="PF13489">
    <property type="entry name" value="Methyltransf_23"/>
    <property type="match status" value="1"/>
</dbReference>
<protein>
    <submittedName>
        <fullName evidence="1">Class I SAM-dependent methyltransferase</fullName>
    </submittedName>
</protein>
<dbReference type="SUPFAM" id="SSF53335">
    <property type="entry name" value="S-adenosyl-L-methionine-dependent methyltransferases"/>
    <property type="match status" value="1"/>
</dbReference>
<dbReference type="GO" id="GO:0032259">
    <property type="term" value="P:methylation"/>
    <property type="evidence" value="ECO:0007669"/>
    <property type="project" value="UniProtKB-KW"/>
</dbReference>
<dbReference type="CDD" id="cd02440">
    <property type="entry name" value="AdoMet_MTases"/>
    <property type="match status" value="1"/>
</dbReference>
<gene>
    <name evidence="1" type="ORF">NP589_12825</name>
</gene>
<proteinExistence type="predicted"/>
<organism evidence="1 2">
    <name type="scientific">Methylomonas rosea</name>
    <dbReference type="NCBI Taxonomy" id="2952227"/>
    <lineage>
        <taxon>Bacteria</taxon>
        <taxon>Pseudomonadati</taxon>
        <taxon>Pseudomonadota</taxon>
        <taxon>Gammaproteobacteria</taxon>
        <taxon>Methylococcales</taxon>
        <taxon>Methylococcaceae</taxon>
        <taxon>Methylomonas</taxon>
    </lineage>
</organism>
<dbReference type="RefSeq" id="WP_256607351.1">
    <property type="nucleotide sequence ID" value="NZ_JANIBL010000037.1"/>
</dbReference>
<dbReference type="Gene3D" id="3.40.50.150">
    <property type="entry name" value="Vaccinia Virus protein VP39"/>
    <property type="match status" value="1"/>
</dbReference>
<name>A0ABT1TUR2_9GAMM</name>
<keyword evidence="2" id="KW-1185">Reference proteome</keyword>
<dbReference type="InterPro" id="IPR029063">
    <property type="entry name" value="SAM-dependent_MTases_sf"/>
</dbReference>
<dbReference type="Proteomes" id="UP001524570">
    <property type="component" value="Unassembled WGS sequence"/>
</dbReference>
<sequence>MTSKKYIYEIPDNENHPAKKVIKWIKNNSKVLEIGCASGIQSKILKENLGCRVTGLEIDPSAAADAKPYCEDVIIGSIEEIDLSLALKNENFDAILFVDVLEHLIDPLATLKKILPFLNENGVVIASIPNISHSAICWELAHGRFDYQKYGLLDNTHIRFFTKKNIIKL</sequence>
<evidence type="ECO:0000313" key="2">
    <source>
        <dbReference type="Proteomes" id="UP001524570"/>
    </source>
</evidence>
<keyword evidence="1" id="KW-0808">Transferase</keyword>
<reference evidence="1 2" key="1">
    <citation type="submission" date="2022-07" db="EMBL/GenBank/DDBJ databases">
        <title>Methylomonas rivi sp. nov., Methylomonas rosea sp. nov., Methylomonas aureus sp. nov. and Methylomonas subterranea sp. nov., four novel methanotrophs isolated from a freshwater creek and the deep terrestrial subsurface.</title>
        <authorList>
            <person name="Abin C."/>
            <person name="Sankaranarayanan K."/>
            <person name="Garner C."/>
            <person name="Sindelar R."/>
            <person name="Kotary K."/>
            <person name="Garner R."/>
            <person name="Barclay S."/>
            <person name="Lawson P."/>
            <person name="Krumholz L."/>
        </authorList>
    </citation>
    <scope>NUCLEOTIDE SEQUENCE [LARGE SCALE GENOMIC DNA]</scope>
    <source>
        <strain evidence="1 2">WSC-7</strain>
    </source>
</reference>
<dbReference type="EMBL" id="JANIBL010000037">
    <property type="protein sequence ID" value="MCQ8118313.1"/>
    <property type="molecule type" value="Genomic_DNA"/>
</dbReference>
<keyword evidence="1" id="KW-0489">Methyltransferase</keyword>
<feature type="non-terminal residue" evidence="1">
    <location>
        <position position="169"/>
    </location>
</feature>
<dbReference type="PANTHER" id="PTHR43861">
    <property type="entry name" value="TRANS-ACONITATE 2-METHYLTRANSFERASE-RELATED"/>
    <property type="match status" value="1"/>
</dbReference>
<evidence type="ECO:0000313" key="1">
    <source>
        <dbReference type="EMBL" id="MCQ8118313.1"/>
    </source>
</evidence>
<accession>A0ABT1TUR2</accession>